<evidence type="ECO:0000256" key="7">
    <source>
        <dbReference type="ARBA" id="ARBA00022764"/>
    </source>
</evidence>
<dbReference type="SUPFAM" id="SSF89392">
    <property type="entry name" value="Prokaryotic lipoproteins and lipoprotein localization factors"/>
    <property type="match status" value="1"/>
</dbReference>
<dbReference type="HAMAP" id="MF_00240">
    <property type="entry name" value="LolA"/>
    <property type="match status" value="1"/>
</dbReference>
<dbReference type="CDD" id="cd16325">
    <property type="entry name" value="LolA"/>
    <property type="match status" value="1"/>
</dbReference>
<comment type="function">
    <text evidence="10">Participates in the translocation of lipoproteins from the inner membrane to the outer membrane. Only forms a complex with a lipoprotein if the residue after the N-terminal Cys is not an aspartate (The Asp acts as a targeting signal to indicate that the lipoprotein should stay in the inner membrane).</text>
</comment>
<evidence type="ECO:0000256" key="1">
    <source>
        <dbReference type="ARBA" id="ARBA00004418"/>
    </source>
</evidence>
<dbReference type="Gene3D" id="2.50.20.10">
    <property type="entry name" value="Lipoprotein localisation LolA/LolB/LppX"/>
    <property type="match status" value="1"/>
</dbReference>
<dbReference type="InterPro" id="IPR018323">
    <property type="entry name" value="OM_lipoprot_carrier_LolA_Pbac"/>
</dbReference>
<evidence type="ECO:0000256" key="8">
    <source>
        <dbReference type="ARBA" id="ARBA00022927"/>
    </source>
</evidence>
<dbReference type="AlphaFoldDB" id="A0A7V8GL82"/>
<dbReference type="InterPro" id="IPR029046">
    <property type="entry name" value="LolA/LolB/LppX"/>
</dbReference>
<comment type="subcellular location">
    <subcellularLocation>
        <location evidence="1 10">Periplasm</location>
    </subcellularLocation>
</comment>
<evidence type="ECO:0000256" key="9">
    <source>
        <dbReference type="ARBA" id="ARBA00023186"/>
    </source>
</evidence>
<keyword evidence="9 10" id="KW-0143">Chaperone</keyword>
<evidence type="ECO:0000256" key="2">
    <source>
        <dbReference type="ARBA" id="ARBA00007615"/>
    </source>
</evidence>
<evidence type="ECO:0000256" key="10">
    <source>
        <dbReference type="HAMAP-Rule" id="MF_00240"/>
    </source>
</evidence>
<protein>
    <recommendedName>
        <fullName evidence="4 10">Outer-membrane lipoprotein carrier protein</fullName>
    </recommendedName>
</protein>
<keyword evidence="5 10" id="KW-0813">Transport</keyword>
<feature type="chain" id="PRO_5031643458" description="Outer-membrane lipoprotein carrier protein" evidence="10">
    <location>
        <begin position="28"/>
        <end position="213"/>
    </location>
</feature>
<dbReference type="GO" id="GO:0042953">
    <property type="term" value="P:lipoprotein transport"/>
    <property type="evidence" value="ECO:0007669"/>
    <property type="project" value="InterPro"/>
</dbReference>
<evidence type="ECO:0000256" key="5">
    <source>
        <dbReference type="ARBA" id="ARBA00022448"/>
    </source>
</evidence>
<dbReference type="InterPro" id="IPR004564">
    <property type="entry name" value="OM_lipoprot_carrier_LolA-like"/>
</dbReference>
<dbReference type="GO" id="GO:0044874">
    <property type="term" value="P:lipoprotein localization to outer membrane"/>
    <property type="evidence" value="ECO:0007669"/>
    <property type="project" value="UniProtKB-UniRule"/>
</dbReference>
<dbReference type="PANTHER" id="PTHR35869">
    <property type="entry name" value="OUTER-MEMBRANE LIPOPROTEIN CARRIER PROTEIN"/>
    <property type="match status" value="1"/>
</dbReference>
<gene>
    <name evidence="10" type="primary">lolA</name>
    <name evidence="11" type="ORF">B1992_11360</name>
</gene>
<dbReference type="PANTHER" id="PTHR35869:SF1">
    <property type="entry name" value="OUTER-MEMBRANE LIPOPROTEIN CARRIER PROTEIN"/>
    <property type="match status" value="1"/>
</dbReference>
<evidence type="ECO:0000313" key="11">
    <source>
        <dbReference type="EMBL" id="KAF1685559.1"/>
    </source>
</evidence>
<dbReference type="Pfam" id="PF03548">
    <property type="entry name" value="LolA"/>
    <property type="match status" value="1"/>
</dbReference>
<dbReference type="EMBL" id="MWIP01000012">
    <property type="protein sequence ID" value="KAF1685559.1"/>
    <property type="molecule type" value="Genomic_DNA"/>
</dbReference>
<sequence precursor="true">MPHSLRHARPALLVLALALFAAGTAFAGARDELTRFTSGLKGLEGQFSQQVFDGQGRNKETSSGKVAVSAPRLFRWEYLKPFEQLIVADGQKVWVYEPDLDQATVRAQGEEERNSPLVALFDPDRLDRQFDVSEEAVPSDGLHWLTLTPKADAEASFQMARLGFGPQGLARMEVLDLVGQKTQIRFDGWKRNPAFAAGTFTFVPGKDVDVVGE</sequence>
<dbReference type="GO" id="GO:0030288">
    <property type="term" value="C:outer membrane-bounded periplasmic space"/>
    <property type="evidence" value="ECO:0007669"/>
    <property type="project" value="TreeGrafter"/>
</dbReference>
<keyword evidence="11" id="KW-0449">Lipoprotein</keyword>
<keyword evidence="8 10" id="KW-0653">Protein transport</keyword>
<evidence type="ECO:0000256" key="4">
    <source>
        <dbReference type="ARBA" id="ARBA00014035"/>
    </source>
</evidence>
<proteinExistence type="inferred from homology"/>
<dbReference type="RefSeq" id="WP_162311616.1">
    <property type="nucleotide sequence ID" value="NZ_JACHGU010000006.1"/>
</dbReference>
<dbReference type="NCBIfam" id="TIGR00547">
    <property type="entry name" value="lolA"/>
    <property type="match status" value="1"/>
</dbReference>
<feature type="signal peptide" evidence="10">
    <location>
        <begin position="1"/>
        <end position="27"/>
    </location>
</feature>
<evidence type="ECO:0000313" key="12">
    <source>
        <dbReference type="Proteomes" id="UP000462066"/>
    </source>
</evidence>
<name>A0A7V8GL82_9GAMM</name>
<accession>A0A7V8GL82</accession>
<keyword evidence="6 10" id="KW-0732">Signal</keyword>
<comment type="subunit">
    <text evidence="3 10">Monomer.</text>
</comment>
<organism evidence="11 12">
    <name type="scientific">Pseudoxanthomonas broegbernensis</name>
    <dbReference type="NCBI Taxonomy" id="83619"/>
    <lineage>
        <taxon>Bacteria</taxon>
        <taxon>Pseudomonadati</taxon>
        <taxon>Pseudomonadota</taxon>
        <taxon>Gammaproteobacteria</taxon>
        <taxon>Lysobacterales</taxon>
        <taxon>Lysobacteraceae</taxon>
        <taxon>Pseudoxanthomonas</taxon>
    </lineage>
</organism>
<keyword evidence="12" id="KW-1185">Reference proteome</keyword>
<comment type="similarity">
    <text evidence="2 10">Belongs to the LolA family.</text>
</comment>
<evidence type="ECO:0000256" key="6">
    <source>
        <dbReference type="ARBA" id="ARBA00022729"/>
    </source>
</evidence>
<keyword evidence="7 10" id="KW-0574">Periplasm</keyword>
<reference evidence="11 12" key="1">
    <citation type="submission" date="2017-10" db="EMBL/GenBank/DDBJ databases">
        <title>Whole genome sequencing of Pseudoxanthomonas broegbernensis DSM 12573(T).</title>
        <authorList>
            <person name="Kumar S."/>
            <person name="Bansal K."/>
            <person name="Kaur A."/>
            <person name="Patil P."/>
            <person name="Sharma S."/>
            <person name="Patil P.B."/>
        </authorList>
    </citation>
    <scope>NUCLEOTIDE SEQUENCE [LARGE SCALE GENOMIC DNA]</scope>
    <source>
        <strain evidence="11 12">DSM 12573</strain>
    </source>
</reference>
<dbReference type="Proteomes" id="UP000462066">
    <property type="component" value="Unassembled WGS sequence"/>
</dbReference>
<evidence type="ECO:0000256" key="3">
    <source>
        <dbReference type="ARBA" id="ARBA00011245"/>
    </source>
</evidence>
<comment type="caution">
    <text evidence="11">The sequence shown here is derived from an EMBL/GenBank/DDBJ whole genome shotgun (WGS) entry which is preliminary data.</text>
</comment>